<keyword evidence="1" id="KW-0472">Membrane</keyword>
<proteinExistence type="predicted"/>
<dbReference type="Proteomes" id="UP001596183">
    <property type="component" value="Unassembled WGS sequence"/>
</dbReference>
<reference evidence="4" key="1">
    <citation type="journal article" date="2019" name="Int. J. Syst. Evol. Microbiol.">
        <title>The Global Catalogue of Microorganisms (GCM) 10K type strain sequencing project: providing services to taxonomists for standard genome sequencing and annotation.</title>
        <authorList>
            <consortium name="The Broad Institute Genomics Platform"/>
            <consortium name="The Broad Institute Genome Sequencing Center for Infectious Disease"/>
            <person name="Wu L."/>
            <person name="Ma J."/>
        </authorList>
    </citation>
    <scope>NUCLEOTIDE SEQUENCE [LARGE SCALE GENOMIC DNA]</scope>
    <source>
        <strain evidence="4">JCM 13852</strain>
    </source>
</reference>
<keyword evidence="1" id="KW-0812">Transmembrane</keyword>
<keyword evidence="1" id="KW-1133">Transmembrane helix</keyword>
<dbReference type="RefSeq" id="WP_381211500.1">
    <property type="nucleotide sequence ID" value="NZ_JBHSPC010000038.1"/>
</dbReference>
<feature type="chain" id="PRO_5045338580" evidence="2">
    <location>
        <begin position="35"/>
        <end position="76"/>
    </location>
</feature>
<sequence>MTSSLSRRRLLQIAGATASASATGPLLGAAPAHAAVVPPVRADIGALAHPFALGQVRLTVMMFVVTLRVGLTLRLT</sequence>
<keyword evidence="2" id="KW-0732">Signal</keyword>
<dbReference type="InterPro" id="IPR006311">
    <property type="entry name" value="TAT_signal"/>
</dbReference>
<protein>
    <submittedName>
        <fullName evidence="3">Uncharacterized protein</fullName>
    </submittedName>
</protein>
<dbReference type="PROSITE" id="PS51318">
    <property type="entry name" value="TAT"/>
    <property type="match status" value="1"/>
</dbReference>
<dbReference type="EMBL" id="JBHSPC010000038">
    <property type="protein sequence ID" value="MFC5671433.1"/>
    <property type="molecule type" value="Genomic_DNA"/>
</dbReference>
<gene>
    <name evidence="3" type="ORF">ACFP2V_15280</name>
</gene>
<evidence type="ECO:0000313" key="4">
    <source>
        <dbReference type="Proteomes" id="UP001596183"/>
    </source>
</evidence>
<organism evidence="3 4">
    <name type="scientific">Streptomyces incanus</name>
    <dbReference type="NCBI Taxonomy" id="887453"/>
    <lineage>
        <taxon>Bacteria</taxon>
        <taxon>Bacillati</taxon>
        <taxon>Actinomycetota</taxon>
        <taxon>Actinomycetes</taxon>
        <taxon>Kitasatosporales</taxon>
        <taxon>Streptomycetaceae</taxon>
        <taxon>Streptomyces</taxon>
    </lineage>
</organism>
<evidence type="ECO:0000256" key="2">
    <source>
        <dbReference type="SAM" id="SignalP"/>
    </source>
</evidence>
<feature type="non-terminal residue" evidence="3">
    <location>
        <position position="76"/>
    </location>
</feature>
<accession>A0ABW0XNK1</accession>
<name>A0ABW0XNK1_9ACTN</name>
<evidence type="ECO:0000256" key="1">
    <source>
        <dbReference type="SAM" id="Phobius"/>
    </source>
</evidence>
<comment type="caution">
    <text evidence="3">The sequence shown here is derived from an EMBL/GenBank/DDBJ whole genome shotgun (WGS) entry which is preliminary data.</text>
</comment>
<feature type="transmembrane region" description="Helical" evidence="1">
    <location>
        <begin position="50"/>
        <end position="71"/>
    </location>
</feature>
<keyword evidence="4" id="KW-1185">Reference proteome</keyword>
<feature type="signal peptide" evidence="2">
    <location>
        <begin position="1"/>
        <end position="34"/>
    </location>
</feature>
<evidence type="ECO:0000313" key="3">
    <source>
        <dbReference type="EMBL" id="MFC5671433.1"/>
    </source>
</evidence>